<evidence type="ECO:0000256" key="1">
    <source>
        <dbReference type="SAM" id="MobiDB-lite"/>
    </source>
</evidence>
<protein>
    <submittedName>
        <fullName evidence="2">Unnamed protein product</fullName>
    </submittedName>
</protein>
<feature type="compositionally biased region" description="Basic residues" evidence="1">
    <location>
        <begin position="20"/>
        <end position="33"/>
    </location>
</feature>
<name>A0A9W7DJR4_AMBMO</name>
<keyword evidence="3" id="KW-1185">Reference proteome</keyword>
<reference evidence="2" key="1">
    <citation type="submission" date="2023-04" db="EMBL/GenBank/DDBJ databases">
        <title>Ambrosiozyma monospora NBRC 1965.</title>
        <authorList>
            <person name="Ichikawa N."/>
            <person name="Sato H."/>
            <person name="Tonouchi N."/>
        </authorList>
    </citation>
    <scope>NUCLEOTIDE SEQUENCE</scope>
    <source>
        <strain evidence="2">NBRC 1965</strain>
    </source>
</reference>
<feature type="compositionally biased region" description="Low complexity" evidence="1">
    <location>
        <begin position="1"/>
        <end position="19"/>
    </location>
</feature>
<dbReference type="AlphaFoldDB" id="A0A9W7DJR4"/>
<comment type="caution">
    <text evidence="2">The sequence shown here is derived from an EMBL/GenBank/DDBJ whole genome shotgun (WGS) entry which is preliminary data.</text>
</comment>
<dbReference type="EMBL" id="BSXU01005252">
    <property type="protein sequence ID" value="GMG51853.1"/>
    <property type="molecule type" value="Genomic_DNA"/>
</dbReference>
<evidence type="ECO:0000313" key="2">
    <source>
        <dbReference type="EMBL" id="GMG51853.1"/>
    </source>
</evidence>
<gene>
    <name evidence="2" type="ORF">Amon01_000727100</name>
</gene>
<evidence type="ECO:0000313" key="3">
    <source>
        <dbReference type="Proteomes" id="UP001165063"/>
    </source>
</evidence>
<feature type="compositionally biased region" description="Low complexity" evidence="1">
    <location>
        <begin position="37"/>
        <end position="61"/>
    </location>
</feature>
<feature type="compositionally biased region" description="Basic and acidic residues" evidence="1">
    <location>
        <begin position="301"/>
        <end position="333"/>
    </location>
</feature>
<feature type="region of interest" description="Disordered" evidence="1">
    <location>
        <begin position="1"/>
        <end position="108"/>
    </location>
</feature>
<accession>A0A9W7DJR4</accession>
<feature type="region of interest" description="Disordered" evidence="1">
    <location>
        <begin position="228"/>
        <end position="255"/>
    </location>
</feature>
<dbReference type="Proteomes" id="UP001165063">
    <property type="component" value="Unassembled WGS sequence"/>
</dbReference>
<feature type="compositionally biased region" description="Low complexity" evidence="1">
    <location>
        <begin position="69"/>
        <end position="79"/>
    </location>
</feature>
<organism evidence="2 3">
    <name type="scientific">Ambrosiozyma monospora</name>
    <name type="common">Yeast</name>
    <name type="synonym">Endomycopsis monosporus</name>
    <dbReference type="NCBI Taxonomy" id="43982"/>
    <lineage>
        <taxon>Eukaryota</taxon>
        <taxon>Fungi</taxon>
        <taxon>Dikarya</taxon>
        <taxon>Ascomycota</taxon>
        <taxon>Saccharomycotina</taxon>
        <taxon>Pichiomycetes</taxon>
        <taxon>Pichiales</taxon>
        <taxon>Pichiaceae</taxon>
        <taxon>Ambrosiozyma</taxon>
    </lineage>
</organism>
<sequence>MEGTSTNNADSSGSNNSGNRRQKRPNNRQRRPKKTDGSSQQQDGQTSQTEDAPKSSNNNGQRRNKNRNRSNTNDNNGSVNGSGAGSTTGGKSGSGRSSNGSRSRAKHPPKYMELQRLLHSFKPITINGIPVNSLSKPVNEFLLDHVMDKKNQESLYISFLMKPSDPNFPYELDFLKVSMAIPARYPGRSEIMPSITVLNEDIPRGFSVNIEIGFQQIVATAFKNRETKKNKKGKKELTPVPESKQSEENVEDEADKIEMVGGNDLGAMLLTLDKYLEKFLGMEKKDTIKIVKFIKKQQGSSEKEKEKEKEEKKKQKKEKATKAKKEKSATNPS</sequence>
<feature type="compositionally biased region" description="Gly residues" evidence="1">
    <location>
        <begin position="80"/>
        <end position="93"/>
    </location>
</feature>
<feature type="region of interest" description="Disordered" evidence="1">
    <location>
        <begin position="296"/>
        <end position="333"/>
    </location>
</feature>
<proteinExistence type="predicted"/>
<dbReference type="OrthoDB" id="10253329at2759"/>